<evidence type="ECO:0000256" key="2">
    <source>
        <dbReference type="ARBA" id="ARBA00010008"/>
    </source>
</evidence>
<dbReference type="EMBL" id="KL648534">
    <property type="protein sequence ID" value="KEY69205.1"/>
    <property type="molecule type" value="Genomic_DNA"/>
</dbReference>
<comment type="similarity">
    <text evidence="2">Belongs to the class-II pyridoxal-phosphate-dependent aminotransferase family. BioF subfamily.</text>
</comment>
<dbReference type="GO" id="GO:0009102">
    <property type="term" value="P:biotin biosynthetic process"/>
    <property type="evidence" value="ECO:0007669"/>
    <property type="project" value="TreeGrafter"/>
</dbReference>
<dbReference type="AlphaFoldDB" id="A0A084AV76"/>
<keyword evidence="4" id="KW-0663">Pyridoxal phosphate</keyword>
<reference evidence="6 7" key="1">
    <citation type="journal article" date="2014" name="BMC Genomics">
        <title>Comparative genome sequencing reveals chemotype-specific gene clusters in the toxigenic black mold Stachybotrys.</title>
        <authorList>
            <person name="Semeiks J."/>
            <person name="Borek D."/>
            <person name="Otwinowski Z."/>
            <person name="Grishin N.V."/>
        </authorList>
    </citation>
    <scope>NUCLEOTIDE SEQUENCE [LARGE SCALE GENOMIC DNA]</scope>
    <source>
        <strain evidence="7">CBS 109288 / IBT 7711</strain>
    </source>
</reference>
<gene>
    <name evidence="6" type="ORF">S7711_01661</name>
</gene>
<evidence type="ECO:0000256" key="1">
    <source>
        <dbReference type="ARBA" id="ARBA00001933"/>
    </source>
</evidence>
<dbReference type="Gene3D" id="3.40.640.10">
    <property type="entry name" value="Type I PLP-dependent aspartate aminotransferase-like (Major domain)"/>
    <property type="match status" value="1"/>
</dbReference>
<evidence type="ECO:0000256" key="4">
    <source>
        <dbReference type="ARBA" id="ARBA00022898"/>
    </source>
</evidence>
<keyword evidence="7" id="KW-1185">Reference proteome</keyword>
<dbReference type="Proteomes" id="UP000028045">
    <property type="component" value="Unassembled WGS sequence"/>
</dbReference>
<evidence type="ECO:0000259" key="5">
    <source>
        <dbReference type="Pfam" id="PF00155"/>
    </source>
</evidence>
<keyword evidence="3" id="KW-0808">Transferase</keyword>
<comment type="cofactor">
    <cofactor evidence="1">
        <name>pyridoxal 5'-phosphate</name>
        <dbReference type="ChEBI" id="CHEBI:597326"/>
    </cofactor>
</comment>
<dbReference type="PANTHER" id="PTHR13693">
    <property type="entry name" value="CLASS II AMINOTRANSFERASE/8-AMINO-7-OXONONANOATE SYNTHASE"/>
    <property type="match status" value="1"/>
</dbReference>
<protein>
    <recommendedName>
        <fullName evidence="5">Aminotransferase class I/classII large domain-containing protein</fullName>
    </recommendedName>
</protein>
<dbReference type="InterPro" id="IPR050087">
    <property type="entry name" value="AON_synthase_class-II"/>
</dbReference>
<dbReference type="HOGENOM" id="CLU_015846_3_0_1"/>
<name>A0A084AV76_STACB</name>
<dbReference type="Gene3D" id="3.90.1150.10">
    <property type="entry name" value="Aspartate Aminotransferase, domain 1"/>
    <property type="match status" value="1"/>
</dbReference>
<dbReference type="InterPro" id="IPR015424">
    <property type="entry name" value="PyrdxlP-dep_Trfase"/>
</dbReference>
<accession>A0A084AV76</accession>
<organism evidence="6 7">
    <name type="scientific">Stachybotrys chartarum (strain CBS 109288 / IBT 7711)</name>
    <name type="common">Toxic black mold</name>
    <name type="synonym">Stilbospora chartarum</name>
    <dbReference type="NCBI Taxonomy" id="1280523"/>
    <lineage>
        <taxon>Eukaryota</taxon>
        <taxon>Fungi</taxon>
        <taxon>Dikarya</taxon>
        <taxon>Ascomycota</taxon>
        <taxon>Pezizomycotina</taxon>
        <taxon>Sordariomycetes</taxon>
        <taxon>Hypocreomycetidae</taxon>
        <taxon>Hypocreales</taxon>
        <taxon>Stachybotryaceae</taxon>
        <taxon>Stachybotrys</taxon>
    </lineage>
</organism>
<sequence length="465" mass="51754">MYAEQIIKQWGEDNRLRAASMTDEPAFYRNLEQALDTRRQAQYFLNGKPRWDDSVADFTTGDFLSLARTGKLREAFLQELADNPDFEPGPSGSRLQYGNYPYIVQTEQEIAEFHNAETALIVNSTYAANLGVLSSVPLPGDAIVYDELVHASSHEGFRLSSAEHLVPFRHNDPDGLREVLSQLKSEHAAFAAGTQSVLICVESVYSMDATIVALHELVQVAKEVFPLGNAQFIMDEAHSAGVLGDKGRGLVSLLGLEKDIAIRIHATSKALGSVGGVVMCNKTVRHMMLNHARSLTFSCAPSFPMVASMRASVKLLRSGATVEAQERIQSNVKRLLHGLTTHPIWDEANDEGIISMPTLEDWESRPFQTQIVPLRTRPRHELFLFYHLIMNNINAYPIAYPVVPKGKSRVRLVVHAHNTPEEVDRVIAAVCGWAEEMLEIERGESEHELPTAARQAYAMQRALQT</sequence>
<evidence type="ECO:0000256" key="3">
    <source>
        <dbReference type="ARBA" id="ARBA00022679"/>
    </source>
</evidence>
<dbReference type="Pfam" id="PF00155">
    <property type="entry name" value="Aminotran_1_2"/>
    <property type="match status" value="1"/>
</dbReference>
<dbReference type="InterPro" id="IPR004839">
    <property type="entry name" value="Aminotransferase_I/II_large"/>
</dbReference>
<dbReference type="InterPro" id="IPR015422">
    <property type="entry name" value="PyrdxlP-dep_Trfase_small"/>
</dbReference>
<dbReference type="SUPFAM" id="SSF53383">
    <property type="entry name" value="PLP-dependent transferases"/>
    <property type="match status" value="1"/>
</dbReference>
<dbReference type="OrthoDB" id="2382073at2759"/>
<proteinExistence type="inferred from homology"/>
<dbReference type="InterPro" id="IPR015421">
    <property type="entry name" value="PyrdxlP-dep_Trfase_major"/>
</dbReference>
<dbReference type="GO" id="GO:0030170">
    <property type="term" value="F:pyridoxal phosphate binding"/>
    <property type="evidence" value="ECO:0007669"/>
    <property type="project" value="InterPro"/>
</dbReference>
<evidence type="ECO:0000313" key="7">
    <source>
        <dbReference type="Proteomes" id="UP000028045"/>
    </source>
</evidence>
<dbReference type="GO" id="GO:0016740">
    <property type="term" value="F:transferase activity"/>
    <property type="evidence" value="ECO:0007669"/>
    <property type="project" value="UniProtKB-KW"/>
</dbReference>
<dbReference type="PANTHER" id="PTHR13693:SF77">
    <property type="entry name" value="8-AMINO-7-OXONONANOATE SYNTHASE"/>
    <property type="match status" value="1"/>
</dbReference>
<feature type="domain" description="Aminotransferase class I/classII large" evidence="5">
    <location>
        <begin position="57"/>
        <end position="429"/>
    </location>
</feature>
<evidence type="ECO:0000313" key="6">
    <source>
        <dbReference type="EMBL" id="KEY69205.1"/>
    </source>
</evidence>